<evidence type="ECO:0000256" key="9">
    <source>
        <dbReference type="SAM" id="MobiDB-lite"/>
    </source>
</evidence>
<dbReference type="SUPFAM" id="SSF51735">
    <property type="entry name" value="NAD(P)-binding Rossmann-fold domains"/>
    <property type="match status" value="1"/>
</dbReference>
<evidence type="ECO:0000256" key="8">
    <source>
        <dbReference type="ARBA" id="ARBA00023303"/>
    </source>
</evidence>
<keyword evidence="7 10" id="KW-0472">Membrane</keyword>
<dbReference type="InterPro" id="IPR003148">
    <property type="entry name" value="RCK_N"/>
</dbReference>
<protein>
    <submittedName>
        <fullName evidence="12">NAD-binding protein</fullName>
    </submittedName>
</protein>
<feature type="transmembrane region" description="Helical" evidence="10">
    <location>
        <begin position="27"/>
        <end position="49"/>
    </location>
</feature>
<evidence type="ECO:0000313" key="12">
    <source>
        <dbReference type="EMBL" id="MEU3712988.1"/>
    </source>
</evidence>
<keyword evidence="4 10" id="KW-0812">Transmembrane</keyword>
<comment type="similarity">
    <text evidence="2">Belongs to the castor/pollux (TC 1.A.1.23) family.</text>
</comment>
<organism evidence="12 13">
    <name type="scientific">Streptomyces catenulae</name>
    <dbReference type="NCBI Taxonomy" id="66875"/>
    <lineage>
        <taxon>Bacteria</taxon>
        <taxon>Bacillati</taxon>
        <taxon>Actinomycetota</taxon>
        <taxon>Actinomycetes</taxon>
        <taxon>Kitasatosporales</taxon>
        <taxon>Streptomycetaceae</taxon>
        <taxon>Streptomyces</taxon>
    </lineage>
</organism>
<evidence type="ECO:0000256" key="3">
    <source>
        <dbReference type="ARBA" id="ARBA00022448"/>
    </source>
</evidence>
<proteinExistence type="inferred from homology"/>
<keyword evidence="13" id="KW-1185">Reference proteome</keyword>
<dbReference type="Pfam" id="PF06241">
    <property type="entry name" value="Castor_Poll_mid"/>
    <property type="match status" value="1"/>
</dbReference>
<keyword evidence="5 10" id="KW-1133">Transmembrane helix</keyword>
<dbReference type="Pfam" id="PF22614">
    <property type="entry name" value="Slo-like_RCK"/>
    <property type="match status" value="1"/>
</dbReference>
<evidence type="ECO:0000259" key="11">
    <source>
        <dbReference type="PROSITE" id="PS51201"/>
    </source>
</evidence>
<dbReference type="PANTHER" id="PTHR31563">
    <property type="entry name" value="ION CHANNEL POLLUX-RELATED"/>
    <property type="match status" value="1"/>
</dbReference>
<dbReference type="InterPro" id="IPR010420">
    <property type="entry name" value="CASTOR/POLLUX/SYM8_dom"/>
</dbReference>
<reference evidence="12 13" key="1">
    <citation type="submission" date="2024-06" db="EMBL/GenBank/DDBJ databases">
        <title>The Natural Products Discovery Center: Release of the First 8490 Sequenced Strains for Exploring Actinobacteria Biosynthetic Diversity.</title>
        <authorList>
            <person name="Kalkreuter E."/>
            <person name="Kautsar S.A."/>
            <person name="Yang D."/>
            <person name="Bader C.D."/>
            <person name="Teijaro C.N."/>
            <person name="Fluegel L."/>
            <person name="Davis C.M."/>
            <person name="Simpson J.R."/>
            <person name="Lauterbach L."/>
            <person name="Steele A.D."/>
            <person name="Gui C."/>
            <person name="Meng S."/>
            <person name="Li G."/>
            <person name="Viehrig K."/>
            <person name="Ye F."/>
            <person name="Su P."/>
            <person name="Kiefer A.F."/>
            <person name="Nichols A."/>
            <person name="Cepeda A.J."/>
            <person name="Yan W."/>
            <person name="Fan B."/>
            <person name="Jiang Y."/>
            <person name="Adhikari A."/>
            <person name="Zheng C.-J."/>
            <person name="Schuster L."/>
            <person name="Cowan T.M."/>
            <person name="Smanski M.J."/>
            <person name="Chevrette M.G."/>
            <person name="De Carvalho L.P.S."/>
            <person name="Shen B."/>
        </authorList>
    </citation>
    <scope>NUCLEOTIDE SEQUENCE [LARGE SCALE GENOMIC DNA]</scope>
    <source>
        <strain evidence="12 13">NPDC033039</strain>
    </source>
</reference>
<feature type="transmembrane region" description="Helical" evidence="10">
    <location>
        <begin position="85"/>
        <end position="112"/>
    </location>
</feature>
<evidence type="ECO:0000256" key="1">
    <source>
        <dbReference type="ARBA" id="ARBA00004127"/>
    </source>
</evidence>
<sequence length="652" mass="70540">MGRKLRGLRGRLRYWFDGTMDRGTPALIGWLGLASVVLIAAVTVLVVLFTDEDTEKNGGWAGVVWMSVLRTLDPGTMGGDTGGPVFLGLMLIVTIGGIFIVSALIGVLTTGLEARIEELRRGKSRLVERGHTVVLGWSEQVFTVLAELVEANQSERRSCVVILADRDKVKMEEEIRRRIPETGRTRVICRSGSPLQRQDLELVSLDAAKSVMVLPPVGDDNDTEVIKVLLLLNSRVWKRRRPNIVAAVQSSPNLAAARLAAGDAALVIDADDIAVRLIVQSHRQSGLSTVFNELLSFEGNEIYPYAAGPLAGGTYGEALNGFELGVPVGLRRENGEVQVNPPMEAVIADGDEILVVAEDDLLIRRAQTRPEIVESAMTTGSGGESRPDHTLVIGWNSRAAKIITLLDRLVEPGSVIDIAATREPAALPREGLENLAVGFRRCEPTHRPSLEALGLDRYRHIIVLTDDDIGSDRADDRTLVTLLHLRDIATRTGSPYSIVTEMNSDANREIAQVTKADDFIVSTKIISLLLTQLVEDRKLYAVFSDLFDPEGSEIYLKPAGSYLAPDTPANFATVIEAARQRGETAIGYRRASESDTPPGYGVVLNPPKSAPLSLAADDAIVVLAETGRISAPVPAARTEPDREDVAAKASRG</sequence>
<dbReference type="Gene3D" id="3.40.50.720">
    <property type="entry name" value="NAD(P)-binding Rossmann-like Domain"/>
    <property type="match status" value="2"/>
</dbReference>
<dbReference type="InterPro" id="IPR036291">
    <property type="entry name" value="NAD(P)-bd_dom_sf"/>
</dbReference>
<dbReference type="Proteomes" id="UP001550853">
    <property type="component" value="Unassembled WGS sequence"/>
</dbReference>
<evidence type="ECO:0000313" key="13">
    <source>
        <dbReference type="Proteomes" id="UP001550853"/>
    </source>
</evidence>
<dbReference type="RefSeq" id="WP_245654885.1">
    <property type="nucleotide sequence ID" value="NZ_JBEZVI010000021.1"/>
</dbReference>
<comment type="caution">
    <text evidence="12">The sequence shown here is derived from an EMBL/GenBank/DDBJ whole genome shotgun (WGS) entry which is preliminary data.</text>
</comment>
<evidence type="ECO:0000256" key="5">
    <source>
        <dbReference type="ARBA" id="ARBA00022989"/>
    </source>
</evidence>
<keyword evidence="6" id="KW-0406">Ion transport</keyword>
<evidence type="ECO:0000256" key="7">
    <source>
        <dbReference type="ARBA" id="ARBA00023136"/>
    </source>
</evidence>
<dbReference type="PROSITE" id="PS51201">
    <property type="entry name" value="RCK_N"/>
    <property type="match status" value="1"/>
</dbReference>
<keyword evidence="8" id="KW-0407">Ion channel</keyword>
<feature type="domain" description="RCK N-terminal" evidence="11">
    <location>
        <begin position="129"/>
        <end position="266"/>
    </location>
</feature>
<comment type="subcellular location">
    <subcellularLocation>
        <location evidence="1">Endomembrane system</location>
        <topology evidence="1">Multi-pass membrane protein</topology>
    </subcellularLocation>
</comment>
<dbReference type="InterPro" id="IPR044849">
    <property type="entry name" value="CASTOR/POLLUX/SYM8-like"/>
</dbReference>
<gene>
    <name evidence="12" type="ORF">AB0E61_23210</name>
</gene>
<dbReference type="EMBL" id="JBEZVI010000021">
    <property type="protein sequence ID" value="MEU3712988.1"/>
    <property type="molecule type" value="Genomic_DNA"/>
</dbReference>
<evidence type="ECO:0000256" key="10">
    <source>
        <dbReference type="SAM" id="Phobius"/>
    </source>
</evidence>
<evidence type="ECO:0000256" key="4">
    <source>
        <dbReference type="ARBA" id="ARBA00022692"/>
    </source>
</evidence>
<evidence type="ECO:0000256" key="2">
    <source>
        <dbReference type="ARBA" id="ARBA00008577"/>
    </source>
</evidence>
<keyword evidence="3" id="KW-0813">Transport</keyword>
<accession>A0ABV2Z4R8</accession>
<dbReference type="PANTHER" id="PTHR31563:SF10">
    <property type="entry name" value="ION CHANNEL POLLUX-RELATED"/>
    <property type="match status" value="1"/>
</dbReference>
<name>A0ABV2Z4R8_9ACTN</name>
<evidence type="ECO:0000256" key="6">
    <source>
        <dbReference type="ARBA" id="ARBA00023065"/>
    </source>
</evidence>
<feature type="region of interest" description="Disordered" evidence="9">
    <location>
        <begin position="631"/>
        <end position="652"/>
    </location>
</feature>